<dbReference type="RefSeq" id="WP_139667080.1">
    <property type="nucleotide sequence ID" value="NZ_VDLY02000005.1"/>
</dbReference>
<dbReference type="AlphaFoldDB" id="A0A5N6AG86"/>
<feature type="region of interest" description="Disordered" evidence="1">
    <location>
        <begin position="21"/>
        <end position="65"/>
    </location>
</feature>
<evidence type="ECO:0000256" key="2">
    <source>
        <dbReference type="SAM" id="SignalP"/>
    </source>
</evidence>
<comment type="caution">
    <text evidence="3">The sequence shown here is derived from an EMBL/GenBank/DDBJ whole genome shotgun (WGS) entry which is preliminary data.</text>
</comment>
<protein>
    <recommendedName>
        <fullName evidence="5">Lipoprotein</fullName>
    </recommendedName>
</protein>
<proteinExistence type="predicted"/>
<sequence>MLRHRLAVATALLLALTACGGGSDDNADDPIPGVDEETTAPSEETSDPEADPEPDPDATEIPLPDDVELIFDWETPDDPTEAAALEGAADYLRSIAASIVAQDPERGVYLGYAASDGARGYAREQIQAWVDNGWTMHGTDRYFDAEVAPAESGGMRAQFCGDSTGMIGKDVETGEPLSADQQIEESIYRYDVALVGAPGVEDFWQVNGIEVTDGAASCGG</sequence>
<keyword evidence="4" id="KW-1185">Reference proteome</keyword>
<feature type="signal peptide" evidence="2">
    <location>
        <begin position="1"/>
        <end position="20"/>
    </location>
</feature>
<evidence type="ECO:0000313" key="3">
    <source>
        <dbReference type="EMBL" id="KAB8167255.1"/>
    </source>
</evidence>
<dbReference type="OrthoDB" id="4306303at2"/>
<feature type="chain" id="PRO_5039509249" description="Lipoprotein" evidence="2">
    <location>
        <begin position="21"/>
        <end position="220"/>
    </location>
</feature>
<organism evidence="3 4">
    <name type="scientific">Streptomyces mimosae</name>
    <dbReference type="NCBI Taxonomy" id="2586635"/>
    <lineage>
        <taxon>Bacteria</taxon>
        <taxon>Bacillati</taxon>
        <taxon>Actinomycetota</taxon>
        <taxon>Actinomycetes</taxon>
        <taxon>Kitasatosporales</taxon>
        <taxon>Streptomycetaceae</taxon>
        <taxon>Streptomyces</taxon>
    </lineage>
</organism>
<accession>A0A5N6AG86</accession>
<dbReference type="EMBL" id="VDLY02000005">
    <property type="protein sequence ID" value="KAB8167255.1"/>
    <property type="molecule type" value="Genomic_DNA"/>
</dbReference>
<evidence type="ECO:0000313" key="4">
    <source>
        <dbReference type="Proteomes" id="UP000314251"/>
    </source>
</evidence>
<name>A0A5N6AG86_9ACTN</name>
<evidence type="ECO:0008006" key="5">
    <source>
        <dbReference type="Google" id="ProtNLM"/>
    </source>
</evidence>
<reference evidence="3" key="1">
    <citation type="submission" date="2019-10" db="EMBL/GenBank/DDBJ databases">
        <title>Nonomuraea sp. nov., isolated from Phyllanthus amarus.</title>
        <authorList>
            <person name="Klykleung N."/>
            <person name="Tanasupawat S."/>
        </authorList>
    </citation>
    <scope>NUCLEOTIDE SEQUENCE [LARGE SCALE GENOMIC DNA]</scope>
    <source>
        <strain evidence="3">3MP-10</strain>
    </source>
</reference>
<gene>
    <name evidence="3" type="ORF">FH607_010270</name>
</gene>
<dbReference type="PROSITE" id="PS51257">
    <property type="entry name" value="PROKAR_LIPOPROTEIN"/>
    <property type="match status" value="1"/>
</dbReference>
<keyword evidence="2" id="KW-0732">Signal</keyword>
<feature type="compositionally biased region" description="Acidic residues" evidence="1">
    <location>
        <begin position="34"/>
        <end position="65"/>
    </location>
</feature>
<evidence type="ECO:0000256" key="1">
    <source>
        <dbReference type="SAM" id="MobiDB-lite"/>
    </source>
</evidence>
<dbReference type="Proteomes" id="UP000314251">
    <property type="component" value="Unassembled WGS sequence"/>
</dbReference>